<dbReference type="Pfam" id="PF10263">
    <property type="entry name" value="SprT-like"/>
    <property type="match status" value="1"/>
</dbReference>
<feature type="region of interest" description="Disordered" evidence="1">
    <location>
        <begin position="174"/>
        <end position="195"/>
    </location>
</feature>
<feature type="domain" description="SprT-like" evidence="2">
    <location>
        <begin position="392"/>
        <end position="552"/>
    </location>
</feature>
<dbReference type="InterPro" id="IPR035240">
    <property type="entry name" value="SprT_Zn_ribbon"/>
</dbReference>
<sequence>MATKVFLNNSQRKGFNSSHVKAVEETITSGGDDTDIIECSIIENEKEQRYKFRGNSSANYTNCLDSDSKKETDKRPLSFTRSRAIANSIRLSLKKNFNLHNDTQYSLENSFSDLKTPVRAQSSEADKIQERLLSSLKKLPGDIPYLSRTKLNNIERWLECNDFEVVRTPPFANLSVTPPRGSKTQLKNRRGDRAKFDSSASIDTDVEDVLKAVYGNDWIEKKGKCKTEPKRRINRKFSPISSLRKPKVDASSRPFRRSILTNKETKPLDYDNDNNLNDSFISGVEMINLNDSSASLEKLKVNSLKKNLQKRKLRSKKLEIMSSPSSSEKTLDIPVNSDVKKSRKKISPNKLVASSAKTPKRTFLASLSVSTPTSRCHPDAKFYKVNFKSKKEELIGKLYKLYNSEVFNGKLPGDLNFSWNVKLRGTAGYCYNKRITKSTGEVLRTSRIEFSTKIVDRADRLRDTMIHELCHAAAWIIDGMLDGHGATWNAWATKAMKRFPELPMIKRCHNYEIVSKYVYRCTGCGYSIKRHSKSINTERKRCGYCYGTLELLLNKKRKGKTEVPEFDATRTQPTPNKFAVFVKENYRTVRSTRTEAKHAEIMKILSQQYALTKATKQ</sequence>
<dbReference type="Proteomes" id="UP001359485">
    <property type="component" value="Unassembled WGS sequence"/>
</dbReference>
<organism evidence="3 4">
    <name type="scientific">Polyplax serrata</name>
    <name type="common">Common mouse louse</name>
    <dbReference type="NCBI Taxonomy" id="468196"/>
    <lineage>
        <taxon>Eukaryota</taxon>
        <taxon>Metazoa</taxon>
        <taxon>Ecdysozoa</taxon>
        <taxon>Arthropoda</taxon>
        <taxon>Hexapoda</taxon>
        <taxon>Insecta</taxon>
        <taxon>Pterygota</taxon>
        <taxon>Neoptera</taxon>
        <taxon>Paraneoptera</taxon>
        <taxon>Psocodea</taxon>
        <taxon>Troctomorpha</taxon>
        <taxon>Phthiraptera</taxon>
        <taxon>Anoplura</taxon>
        <taxon>Polyplacidae</taxon>
        <taxon>Polyplax</taxon>
    </lineage>
</organism>
<dbReference type="PANTHER" id="PTHR23099">
    <property type="entry name" value="TRANSCRIPTIONAL REGULATOR"/>
    <property type="match status" value="1"/>
</dbReference>
<comment type="caution">
    <text evidence="3">The sequence shown here is derived from an EMBL/GenBank/DDBJ whole genome shotgun (WGS) entry which is preliminary data.</text>
</comment>
<evidence type="ECO:0000256" key="1">
    <source>
        <dbReference type="SAM" id="MobiDB-lite"/>
    </source>
</evidence>
<dbReference type="PANTHER" id="PTHR23099:SF0">
    <property type="entry name" value="GERM CELL NUCLEAR ACIDIC PROTEIN"/>
    <property type="match status" value="1"/>
</dbReference>
<proteinExistence type="predicted"/>
<gene>
    <name evidence="3" type="ORF">RUM44_001455</name>
</gene>
<name>A0ABR1ALT0_POLSC</name>
<accession>A0ABR1ALT0</accession>
<dbReference type="SMART" id="SM00731">
    <property type="entry name" value="SprT"/>
    <property type="match status" value="1"/>
</dbReference>
<dbReference type="InterPro" id="IPR006640">
    <property type="entry name" value="SprT-like_domain"/>
</dbReference>
<evidence type="ECO:0000313" key="4">
    <source>
        <dbReference type="Proteomes" id="UP001359485"/>
    </source>
</evidence>
<dbReference type="EMBL" id="JAWJWF010000047">
    <property type="protein sequence ID" value="KAK6621648.1"/>
    <property type="molecule type" value="Genomic_DNA"/>
</dbReference>
<evidence type="ECO:0000259" key="2">
    <source>
        <dbReference type="SMART" id="SM00731"/>
    </source>
</evidence>
<reference evidence="3 4" key="1">
    <citation type="submission" date="2023-09" db="EMBL/GenBank/DDBJ databases">
        <title>Genomes of two closely related lineages of the louse Polyplax serrata with different host specificities.</title>
        <authorList>
            <person name="Martinu J."/>
            <person name="Tarabai H."/>
            <person name="Stefka J."/>
            <person name="Hypsa V."/>
        </authorList>
    </citation>
    <scope>NUCLEOTIDE SEQUENCE [LARGE SCALE GENOMIC DNA]</scope>
    <source>
        <strain evidence="3">98ZLc_SE</strain>
    </source>
</reference>
<evidence type="ECO:0000313" key="3">
    <source>
        <dbReference type="EMBL" id="KAK6621648.1"/>
    </source>
</evidence>
<keyword evidence="4" id="KW-1185">Reference proteome</keyword>
<protein>
    <recommendedName>
        <fullName evidence="2">SprT-like domain-containing protein</fullName>
    </recommendedName>
</protein>
<dbReference type="Pfam" id="PF17283">
    <property type="entry name" value="Zn_ribbon_SprT"/>
    <property type="match status" value="1"/>
</dbReference>